<evidence type="ECO:0000313" key="3">
    <source>
        <dbReference type="Proteomes" id="UP000030108"/>
    </source>
</evidence>
<feature type="non-terminal residue" evidence="2">
    <location>
        <position position="531"/>
    </location>
</feature>
<feature type="region of interest" description="Disordered" evidence="1">
    <location>
        <begin position="88"/>
        <end position="123"/>
    </location>
</feature>
<protein>
    <submittedName>
        <fullName evidence="2">Uncharacterized protein</fullName>
    </submittedName>
</protein>
<name>A0A0A1UIY5_9AGAM</name>
<feature type="compositionally biased region" description="Polar residues" evidence="1">
    <location>
        <begin position="197"/>
        <end position="207"/>
    </location>
</feature>
<evidence type="ECO:0000313" key="2">
    <source>
        <dbReference type="EMBL" id="EUC59012.1"/>
    </source>
</evidence>
<dbReference type="Pfam" id="PF18759">
    <property type="entry name" value="Plavaka"/>
    <property type="match status" value="1"/>
</dbReference>
<feature type="region of interest" description="Disordered" evidence="1">
    <location>
        <begin position="42"/>
        <end position="74"/>
    </location>
</feature>
<feature type="region of interest" description="Disordered" evidence="1">
    <location>
        <begin position="178"/>
        <end position="218"/>
    </location>
</feature>
<dbReference type="InterPro" id="IPR041078">
    <property type="entry name" value="Plavaka"/>
</dbReference>
<feature type="region of interest" description="Disordered" evidence="1">
    <location>
        <begin position="231"/>
        <end position="254"/>
    </location>
</feature>
<feature type="compositionally biased region" description="Basic residues" evidence="1">
    <location>
        <begin position="1"/>
        <end position="18"/>
    </location>
</feature>
<feature type="region of interest" description="Disordered" evidence="1">
    <location>
        <begin position="1"/>
        <end position="20"/>
    </location>
</feature>
<dbReference type="AlphaFoldDB" id="A0A0A1UIY5"/>
<evidence type="ECO:0000256" key="1">
    <source>
        <dbReference type="SAM" id="MobiDB-lite"/>
    </source>
</evidence>
<sequence length="531" mass="58884">MAAEKKRAKKERQRKRRQDRYELIKGIIMKMIEEHGAEAILGVNNPQTTRLKERAKEKDTPSTPSASLPPADPAEVDKILSEFINQLIDEDENDSPDDTDEEAELAEAEAVGNDSDSEPDSEYTLMGEPIVFEPIVFESIVHEGMLDEPVTHLDPGDSSMADSISQLEMSMGELSMQDLNNDRSPEVEGPEGEYSFLQGSSGSDRTSTPPPGSKFLDESMLDASVGDASGMSMGLGSEFETSTSNSASITGSEDSISSHQASLPWGASIEECRPLLERIHLDKIARGLSPARPFADWLEFEFVKWMVERDISQGSREKLLRLPLIVSRGGLSFTSNYTLNKLLDDLPTAGPKWNVKAVTITGDKIGPDNKPVIEKVELWFRDILGVIQELLENHTYGKDLVFAPREEFNDPEKTERKYDEMWTGDWWMRLQTSGLLPEGATIIPIILASDATQLTNFGGGKKAYPVYITLGNIPKAIRRKPNSYGTLLHLQNAPYSGSIPEYSASCRCTWVSASARTRLLYEKDKDPPSMS</sequence>
<dbReference type="OrthoDB" id="2688393at2759"/>
<comment type="caution">
    <text evidence="2">The sequence shown here is derived from an EMBL/GenBank/DDBJ whole genome shotgun (WGS) entry which is preliminary data.</text>
</comment>
<gene>
    <name evidence="2" type="ORF">RSOL_291730</name>
</gene>
<feature type="compositionally biased region" description="Basic and acidic residues" evidence="1">
    <location>
        <begin position="50"/>
        <end position="60"/>
    </location>
</feature>
<feature type="compositionally biased region" description="Acidic residues" evidence="1">
    <location>
        <begin position="88"/>
        <end position="107"/>
    </location>
</feature>
<dbReference type="Proteomes" id="UP000030108">
    <property type="component" value="Unassembled WGS sequence"/>
</dbReference>
<dbReference type="EMBL" id="JATN01000321">
    <property type="protein sequence ID" value="EUC59012.1"/>
    <property type="molecule type" value="Genomic_DNA"/>
</dbReference>
<accession>A0A0A1UIY5</accession>
<proteinExistence type="predicted"/>
<organism evidence="2 3">
    <name type="scientific">Rhizoctonia solani AG-3 Rhs1AP</name>
    <dbReference type="NCBI Taxonomy" id="1086054"/>
    <lineage>
        <taxon>Eukaryota</taxon>
        <taxon>Fungi</taxon>
        <taxon>Dikarya</taxon>
        <taxon>Basidiomycota</taxon>
        <taxon>Agaricomycotina</taxon>
        <taxon>Agaricomycetes</taxon>
        <taxon>Cantharellales</taxon>
        <taxon>Ceratobasidiaceae</taxon>
        <taxon>Rhizoctonia</taxon>
    </lineage>
</organism>
<reference evidence="3" key="1">
    <citation type="journal article" date="2014" name="Genome Announc.">
        <title>Draft genome sequence of the plant-pathogenic soil fungus Rhizoctonia solani anastomosis group 3 strain Rhs1AP.</title>
        <authorList>
            <person name="Cubeta M.A."/>
            <person name="Thomas E."/>
            <person name="Dean R.A."/>
            <person name="Jabaji S."/>
            <person name="Neate S.M."/>
            <person name="Tavantzis S."/>
            <person name="Toda T."/>
            <person name="Vilgalys R."/>
            <person name="Bharathan N."/>
            <person name="Fedorova-Abrams N."/>
            <person name="Pakala S.B."/>
            <person name="Pakala S.M."/>
            <person name="Zafar N."/>
            <person name="Joardar V."/>
            <person name="Losada L."/>
            <person name="Nierman W.C."/>
        </authorList>
    </citation>
    <scope>NUCLEOTIDE SEQUENCE [LARGE SCALE GENOMIC DNA]</scope>
    <source>
        <strain evidence="3">AG-3</strain>
    </source>
</reference>
<feature type="compositionally biased region" description="Polar residues" evidence="1">
    <location>
        <begin position="239"/>
        <end position="254"/>
    </location>
</feature>